<protein>
    <submittedName>
        <fullName evidence="2">SAM domain-containing protein</fullName>
    </submittedName>
</protein>
<accession>A0A914CFW8</accession>
<reference evidence="2" key="1">
    <citation type="submission" date="2022-11" db="UniProtKB">
        <authorList>
            <consortium name="WormBaseParasite"/>
        </authorList>
    </citation>
    <scope>IDENTIFICATION</scope>
</reference>
<dbReference type="PANTHER" id="PTHR21359:SF1">
    <property type="entry name" value="DUF5577 DOMAIN-CONTAINING PROTEIN"/>
    <property type="match status" value="1"/>
</dbReference>
<dbReference type="AlphaFoldDB" id="A0A914CFW8"/>
<dbReference type="Proteomes" id="UP000887540">
    <property type="component" value="Unplaced"/>
</dbReference>
<evidence type="ECO:0000313" key="1">
    <source>
        <dbReference type="Proteomes" id="UP000887540"/>
    </source>
</evidence>
<evidence type="ECO:0000313" key="2">
    <source>
        <dbReference type="WBParaSite" id="ACRNAN_scaffold10205.g16945.t1"/>
    </source>
</evidence>
<name>A0A914CFW8_9BILA</name>
<organism evidence="1 2">
    <name type="scientific">Acrobeloides nanus</name>
    <dbReference type="NCBI Taxonomy" id="290746"/>
    <lineage>
        <taxon>Eukaryota</taxon>
        <taxon>Metazoa</taxon>
        <taxon>Ecdysozoa</taxon>
        <taxon>Nematoda</taxon>
        <taxon>Chromadorea</taxon>
        <taxon>Rhabditida</taxon>
        <taxon>Tylenchina</taxon>
        <taxon>Cephalobomorpha</taxon>
        <taxon>Cephaloboidea</taxon>
        <taxon>Cephalobidae</taxon>
        <taxon>Acrobeloides</taxon>
    </lineage>
</organism>
<dbReference type="WBParaSite" id="ACRNAN_scaffold10205.g16945.t1">
    <property type="protein sequence ID" value="ACRNAN_scaffold10205.g16945.t1"/>
    <property type="gene ID" value="ACRNAN_scaffold10205.g16945"/>
</dbReference>
<keyword evidence="1" id="KW-1185">Reference proteome</keyword>
<dbReference type="GO" id="GO:0005634">
    <property type="term" value="C:nucleus"/>
    <property type="evidence" value="ECO:0007669"/>
    <property type="project" value="TreeGrafter"/>
</dbReference>
<dbReference type="InterPro" id="IPR039161">
    <property type="entry name" value="C19orf47-like"/>
</dbReference>
<sequence length="552" mass="63028">MTSKNRNAKWEKFFRSCSLPAGISSNYAAKFVSERIQPYMLKELQKEDLFKLGVEALGDQLSILKYVRENFSSSSAAKSKMDYDDVEEEDVEMAVVRPSKAPDRHDVYKIEMPTGKTQKTRSILEKQEELRRKGLLKRGTSGTRISGIDVSKPKTLSARVSESSKVIHKKPIMSSDISSSTKFLHSKMRSDQLVAKEVIKTGLGGGNMLQRALVSTIEDSDNTNFRVRLNVPSTSKKVIYVSETAPPIRKSQSITQRIIKPKPLAQRIQVVAPISEPVYSRVTNVFMVAKIVQSSLVKQAKNIGVSFSHPNLQEKIFEWVQALSSKKKGFSDLNLVLFDTHEKSLLERFLKNKPKFLSLFESDQMHADNQKRYIQEAKIQFPDIEAHAYHASMSNFCIPSKSKPINEQLLKSVFPADIKDRNYRTLKYDPKPYTSVLVGCLPFPNQQQNLIESLLNQLLLHYTMPNVLSLYNFHRFGLITFLHAPVIARIICGFPDVHDLHFFHRSNQHLSLLFHTLFEVNLLSDRIPFSYSSFEPEIPELEKVAHEEHLKD</sequence>
<dbReference type="InterPro" id="IPR013761">
    <property type="entry name" value="SAM/pointed_sf"/>
</dbReference>
<dbReference type="PANTHER" id="PTHR21359">
    <property type="entry name" value="DUF5577 DOMAIN-CONTAINING PROTEIN"/>
    <property type="match status" value="1"/>
</dbReference>
<proteinExistence type="predicted"/>
<dbReference type="Pfam" id="PF18017">
    <property type="entry name" value="SAM_4"/>
    <property type="match status" value="1"/>
</dbReference>
<dbReference type="Gene3D" id="1.10.150.50">
    <property type="entry name" value="Transcription Factor, Ets-1"/>
    <property type="match status" value="1"/>
</dbReference>